<evidence type="ECO:0000313" key="3">
    <source>
        <dbReference type="Proteomes" id="UP000554144"/>
    </source>
</evidence>
<dbReference type="Pfam" id="PF23544">
    <property type="entry name" value="AtuA_ferredoxin"/>
    <property type="match status" value="1"/>
</dbReference>
<evidence type="ECO:0000313" key="2">
    <source>
        <dbReference type="EMBL" id="NYT85909.1"/>
    </source>
</evidence>
<dbReference type="InterPro" id="IPR056362">
    <property type="entry name" value="AtuA-like_ferredoxin_dom"/>
</dbReference>
<organism evidence="2 3">
    <name type="scientific">Pollutimonas harenae</name>
    <dbReference type="NCBI Taxonomy" id="657015"/>
    <lineage>
        <taxon>Bacteria</taxon>
        <taxon>Pseudomonadati</taxon>
        <taxon>Pseudomonadota</taxon>
        <taxon>Betaproteobacteria</taxon>
        <taxon>Burkholderiales</taxon>
        <taxon>Alcaligenaceae</taxon>
        <taxon>Pollutimonas</taxon>
    </lineage>
</organism>
<dbReference type="RefSeq" id="WP_130039454.1">
    <property type="nucleotide sequence ID" value="NZ_JACCEV010000002.1"/>
</dbReference>
<dbReference type="EMBL" id="JACCEV010000002">
    <property type="protein sequence ID" value="NYT85909.1"/>
    <property type="molecule type" value="Genomic_DNA"/>
</dbReference>
<name>A0A853H278_9BURK</name>
<keyword evidence="3" id="KW-1185">Reference proteome</keyword>
<proteinExistence type="predicted"/>
<reference evidence="2 3" key="1">
    <citation type="submission" date="2020-07" db="EMBL/GenBank/DDBJ databases">
        <title>Taxonomic revisions and descriptions of new bacterial species based on genomic comparisons in the high-G+C-content subgroup of the family Alcaligenaceae.</title>
        <authorList>
            <person name="Szabo A."/>
            <person name="Felfoldi T."/>
        </authorList>
    </citation>
    <scope>NUCLEOTIDE SEQUENCE [LARGE SCALE GENOMIC DNA]</scope>
    <source>
        <strain evidence="2 3">DSM 25667</strain>
    </source>
</reference>
<dbReference type="OrthoDB" id="21390at2"/>
<feature type="domain" description="AtuA-like ferredoxin-fold" evidence="1">
    <location>
        <begin position="12"/>
        <end position="109"/>
    </location>
</feature>
<gene>
    <name evidence="2" type="ORF">H0A62_09865</name>
</gene>
<dbReference type="Proteomes" id="UP000554144">
    <property type="component" value="Unassembled WGS sequence"/>
</dbReference>
<protein>
    <recommendedName>
        <fullName evidence="1">AtuA-like ferredoxin-fold domain-containing protein</fullName>
    </recommendedName>
</protein>
<dbReference type="AlphaFoldDB" id="A0A853H278"/>
<evidence type="ECO:0000259" key="1">
    <source>
        <dbReference type="Pfam" id="PF23544"/>
    </source>
</evidence>
<dbReference type="PANTHER" id="PTHR47708:SF2">
    <property type="entry name" value="SI:CH73-132F6.5"/>
    <property type="match status" value="1"/>
</dbReference>
<dbReference type="PANTHER" id="PTHR47708">
    <property type="match status" value="1"/>
</dbReference>
<accession>A0A853H278</accession>
<sequence>MKSSDTPLTTLPLYRLAHSRSGDKGNISNISVIAYKPEYFPLLEAQLTEAALLDWFAYRKPSRVQRYLIESIHALNFVLHDVLDGGVNDALNLDTHGKALSFHLLDFPISLESRLAKDVPDIST</sequence>
<comment type="caution">
    <text evidence="2">The sequence shown here is derived from an EMBL/GenBank/DDBJ whole genome shotgun (WGS) entry which is preliminary data.</text>
</comment>